<protein>
    <recommendedName>
        <fullName evidence="3">Fungal N-terminal domain-containing protein</fullName>
    </recommendedName>
</protein>
<evidence type="ECO:0000313" key="1">
    <source>
        <dbReference type="EMBL" id="OQE40970.1"/>
    </source>
</evidence>
<dbReference type="EMBL" id="MDDG01000005">
    <property type="protein sequence ID" value="OQE40970.1"/>
    <property type="molecule type" value="Genomic_DNA"/>
</dbReference>
<dbReference type="Proteomes" id="UP000191500">
    <property type="component" value="Unassembled WGS sequence"/>
</dbReference>
<evidence type="ECO:0008006" key="3">
    <source>
        <dbReference type="Google" id="ProtNLM"/>
    </source>
</evidence>
<name>A0A1V6URE0_9EURO</name>
<keyword evidence="2" id="KW-1185">Reference proteome</keyword>
<accession>A0A1V6URE0</accession>
<dbReference type="AlphaFoldDB" id="A0A1V6URE0"/>
<comment type="caution">
    <text evidence="1">The sequence shown here is derived from an EMBL/GenBank/DDBJ whole genome shotgun (WGS) entry which is preliminary data.</text>
</comment>
<organism evidence="1 2">
    <name type="scientific">Penicillium coprophilum</name>
    <dbReference type="NCBI Taxonomy" id="36646"/>
    <lineage>
        <taxon>Eukaryota</taxon>
        <taxon>Fungi</taxon>
        <taxon>Dikarya</taxon>
        <taxon>Ascomycota</taxon>
        <taxon>Pezizomycotina</taxon>
        <taxon>Eurotiomycetes</taxon>
        <taxon>Eurotiomycetidae</taxon>
        <taxon>Eurotiales</taxon>
        <taxon>Aspergillaceae</taxon>
        <taxon>Penicillium</taxon>
    </lineage>
</organism>
<proteinExistence type="predicted"/>
<sequence length="131" mass="14591">MSDPLSVAGTAIGIITTGLQAWRGFNEDIQNIYQKANGLRMPLRSLRQLIEDFHATDPMIASDLEEKAKSIEQAMKRLKAATDRYSSIASDQASLRFQLKKAAYPFRKEALREMASDLDSVQVALDTALLM</sequence>
<evidence type="ECO:0000313" key="2">
    <source>
        <dbReference type="Proteomes" id="UP000191500"/>
    </source>
</evidence>
<gene>
    <name evidence="1" type="ORF">PENCOP_c005G03169</name>
</gene>
<reference evidence="2" key="1">
    <citation type="journal article" date="2017" name="Nat. Microbiol.">
        <title>Global analysis of biosynthetic gene clusters reveals vast potential of secondary metabolite production in Penicillium species.</title>
        <authorList>
            <person name="Nielsen J.C."/>
            <person name="Grijseels S."/>
            <person name="Prigent S."/>
            <person name="Ji B."/>
            <person name="Dainat J."/>
            <person name="Nielsen K.F."/>
            <person name="Frisvad J.C."/>
            <person name="Workman M."/>
            <person name="Nielsen J."/>
        </authorList>
    </citation>
    <scope>NUCLEOTIDE SEQUENCE [LARGE SCALE GENOMIC DNA]</scope>
    <source>
        <strain evidence="2">IBT 31321</strain>
    </source>
</reference>